<dbReference type="InterPro" id="IPR020617">
    <property type="entry name" value="Thiolase_C"/>
</dbReference>
<dbReference type="NCBIfam" id="TIGR01930">
    <property type="entry name" value="AcCoA-C-Actrans"/>
    <property type="match status" value="1"/>
</dbReference>
<dbReference type="GO" id="GO:0005737">
    <property type="term" value="C:cytoplasm"/>
    <property type="evidence" value="ECO:0007669"/>
    <property type="project" value="UniProtKB-ARBA"/>
</dbReference>
<reference evidence="9 10" key="1">
    <citation type="submission" date="2023-04" db="EMBL/GenBank/DDBJ databases">
        <authorList>
            <person name="Hsu D."/>
        </authorList>
    </citation>
    <scope>NUCLEOTIDE SEQUENCE [LARGE SCALE GENOMIC DNA]</scope>
    <source>
        <strain evidence="9 10">MK1</strain>
    </source>
</reference>
<dbReference type="GO" id="GO:0006635">
    <property type="term" value="P:fatty acid beta-oxidation"/>
    <property type="evidence" value="ECO:0007669"/>
    <property type="project" value="TreeGrafter"/>
</dbReference>
<feature type="domain" description="Thiolase C-terminal" evidence="8">
    <location>
        <begin position="267"/>
        <end position="388"/>
    </location>
</feature>
<dbReference type="InterPro" id="IPR020613">
    <property type="entry name" value="Thiolase_CS"/>
</dbReference>
<dbReference type="InterPro" id="IPR002155">
    <property type="entry name" value="Thiolase"/>
</dbReference>
<dbReference type="PANTHER" id="PTHR43853">
    <property type="entry name" value="3-KETOACYL-COA THIOLASE, PEROXISOMAL"/>
    <property type="match status" value="1"/>
</dbReference>
<evidence type="ECO:0000256" key="6">
    <source>
        <dbReference type="RuleBase" id="RU003557"/>
    </source>
</evidence>
<evidence type="ECO:0000259" key="8">
    <source>
        <dbReference type="Pfam" id="PF02803"/>
    </source>
</evidence>
<dbReference type="InterPro" id="IPR050215">
    <property type="entry name" value="Thiolase-like_sf_Thiolase"/>
</dbReference>
<evidence type="ECO:0000256" key="3">
    <source>
        <dbReference type="ARBA" id="ARBA00023315"/>
    </source>
</evidence>
<dbReference type="RefSeq" id="WP_366921817.1">
    <property type="nucleotide sequence ID" value="NZ_CP121694.1"/>
</dbReference>
<feature type="domain" description="Thiolase N-terminal" evidence="7">
    <location>
        <begin position="4"/>
        <end position="254"/>
    </location>
</feature>
<dbReference type="Proteomes" id="UP001329915">
    <property type="component" value="Chromosome"/>
</dbReference>
<evidence type="ECO:0000256" key="2">
    <source>
        <dbReference type="ARBA" id="ARBA00022679"/>
    </source>
</evidence>
<dbReference type="EMBL" id="CP121694">
    <property type="protein sequence ID" value="WRO22404.1"/>
    <property type="molecule type" value="Genomic_DNA"/>
</dbReference>
<evidence type="ECO:0000313" key="9">
    <source>
        <dbReference type="EMBL" id="WRO22404.1"/>
    </source>
</evidence>
<dbReference type="Gene3D" id="3.40.47.10">
    <property type="match status" value="1"/>
</dbReference>
<dbReference type="PROSITE" id="PS00737">
    <property type="entry name" value="THIOLASE_2"/>
    <property type="match status" value="1"/>
</dbReference>
<evidence type="ECO:0000256" key="1">
    <source>
        <dbReference type="ARBA" id="ARBA00010982"/>
    </source>
</evidence>
<evidence type="ECO:0000256" key="5">
    <source>
        <dbReference type="PIRSR" id="PIRSR000429-1"/>
    </source>
</evidence>
<proteinExistence type="inferred from homology"/>
<dbReference type="EC" id="2.3.1.16" evidence="4"/>
<evidence type="ECO:0000259" key="7">
    <source>
        <dbReference type="Pfam" id="PF00108"/>
    </source>
</evidence>
<evidence type="ECO:0000313" key="10">
    <source>
        <dbReference type="Proteomes" id="UP001329915"/>
    </source>
</evidence>
<keyword evidence="2 6" id="KW-0808">Transferase</keyword>
<dbReference type="InterPro" id="IPR016039">
    <property type="entry name" value="Thiolase-like"/>
</dbReference>
<dbReference type="Pfam" id="PF02803">
    <property type="entry name" value="Thiolase_C"/>
    <property type="match status" value="1"/>
</dbReference>
<dbReference type="SUPFAM" id="SSF53901">
    <property type="entry name" value="Thiolase-like"/>
    <property type="match status" value="2"/>
</dbReference>
<protein>
    <recommendedName>
        <fullName evidence="4">acetyl-CoA C-acyltransferase</fullName>
        <ecNumber evidence="4">2.3.1.16</ecNumber>
    </recommendedName>
</protein>
<dbReference type="InterPro" id="IPR020610">
    <property type="entry name" value="Thiolase_AS"/>
</dbReference>
<accession>A0AAU0UNN3</accession>
<feature type="active site" description="Proton acceptor" evidence="5">
    <location>
        <position position="344"/>
    </location>
</feature>
<comment type="similarity">
    <text evidence="1 6">Belongs to the thiolase-like superfamily. Thiolase family.</text>
</comment>
<dbReference type="PIRSF" id="PIRSF000429">
    <property type="entry name" value="Ac-CoA_Ac_transf"/>
    <property type="match status" value="1"/>
</dbReference>
<keyword evidence="3 6" id="KW-0012">Acyltransferase</keyword>
<organism evidence="9 10">
    <name type="scientific">Metallumcola ferriviriculae</name>
    <dbReference type="NCBI Taxonomy" id="3039180"/>
    <lineage>
        <taxon>Bacteria</taxon>
        <taxon>Bacillati</taxon>
        <taxon>Bacillota</taxon>
        <taxon>Clostridia</taxon>
        <taxon>Neomoorellales</taxon>
        <taxon>Desulfitibacteraceae</taxon>
        <taxon>Metallumcola</taxon>
    </lineage>
</organism>
<dbReference type="PROSITE" id="PS00099">
    <property type="entry name" value="THIOLASE_3"/>
    <property type="match status" value="1"/>
</dbReference>
<dbReference type="KEGG" id="dbc:MFMK1_002233"/>
<feature type="active site" description="Acyl-thioester intermediate" evidence="5">
    <location>
        <position position="92"/>
    </location>
</feature>
<dbReference type="GO" id="GO:0003988">
    <property type="term" value="F:acetyl-CoA C-acyltransferase activity"/>
    <property type="evidence" value="ECO:0007669"/>
    <property type="project" value="UniProtKB-EC"/>
</dbReference>
<dbReference type="AlphaFoldDB" id="A0AAU0UNN3"/>
<sequence>MKECVIIDGVRTANGRAHKDKGWFRNKRPDELLTSVYSGLFERNKQISPEEVEAVFIGSAAQVGMQNDIGRLAWLAGGFPENVAANTICQQCPSGMSAIEHAARAIMAGEGDIYIAGGVEDMLHVPMGMALDLPPRLAQRYNPNDIPMGPTAEKVAEQWNVSSEDMMQMAYYSHKNSAAARDAGKFGNEIIPVEGEKEDGTKFMVEHDQWIRDNISIDGMAGMKSPFKPDGVVTAALSSPLTAGACALILMSREKADELGLAYHLKYKAGAMAGCDPTIMGIGPIYAVKKLFERTGLTADDIDVVEINEAFASQSLASLRELGIEENAPFKRTNLWGGALALGHPLGESGARIVITLNNIMKTDMPEAKYGLATLCGGFGNANATLWEKV</sequence>
<evidence type="ECO:0000256" key="4">
    <source>
        <dbReference type="ARBA" id="ARBA00024073"/>
    </source>
</evidence>
<dbReference type="CDD" id="cd00751">
    <property type="entry name" value="thiolase"/>
    <property type="match status" value="1"/>
</dbReference>
<dbReference type="GO" id="GO:0010124">
    <property type="term" value="P:phenylacetate catabolic process"/>
    <property type="evidence" value="ECO:0007669"/>
    <property type="project" value="TreeGrafter"/>
</dbReference>
<gene>
    <name evidence="9" type="ORF">MFMK1_002233</name>
</gene>
<dbReference type="Pfam" id="PF00108">
    <property type="entry name" value="Thiolase_N"/>
    <property type="match status" value="1"/>
</dbReference>
<keyword evidence="10" id="KW-1185">Reference proteome</keyword>
<name>A0AAU0UNN3_9FIRM</name>
<feature type="active site" description="Proton acceptor" evidence="5">
    <location>
        <position position="376"/>
    </location>
</feature>
<dbReference type="InterPro" id="IPR020616">
    <property type="entry name" value="Thiolase_N"/>
</dbReference>
<dbReference type="PANTHER" id="PTHR43853:SF11">
    <property type="entry name" value="3-KETOACYL-COA THIOLASE FADA"/>
    <property type="match status" value="1"/>
</dbReference>